<keyword evidence="9" id="KW-1185">Reference proteome</keyword>
<dbReference type="VEuPathDB" id="FungiDB:SPBR_08163"/>
<dbReference type="Proteomes" id="UP000031575">
    <property type="component" value="Unassembled WGS sequence"/>
</dbReference>
<name>A0A0C2ELC3_9PEZI</name>
<dbReference type="InterPro" id="IPR041792">
    <property type="entry name" value="MPP_PAP"/>
</dbReference>
<feature type="domain" description="Purple acid phosphatase N-terminal" evidence="7">
    <location>
        <begin position="34"/>
        <end position="117"/>
    </location>
</feature>
<organism evidence="8 9">
    <name type="scientific">Sporothrix brasiliensis 5110</name>
    <dbReference type="NCBI Taxonomy" id="1398154"/>
    <lineage>
        <taxon>Eukaryota</taxon>
        <taxon>Fungi</taxon>
        <taxon>Dikarya</taxon>
        <taxon>Ascomycota</taxon>
        <taxon>Pezizomycotina</taxon>
        <taxon>Sordariomycetes</taxon>
        <taxon>Sordariomycetidae</taxon>
        <taxon>Ophiostomatales</taxon>
        <taxon>Ophiostomataceae</taxon>
        <taxon>Sporothrix</taxon>
    </lineage>
</organism>
<dbReference type="HOGENOM" id="CLU_013387_2_2_1"/>
<accession>A0A0C2ELC3</accession>
<dbReference type="Gene3D" id="3.60.21.10">
    <property type="match status" value="1"/>
</dbReference>
<evidence type="ECO:0000256" key="1">
    <source>
        <dbReference type="ARBA" id="ARBA00022729"/>
    </source>
</evidence>
<dbReference type="InterPro" id="IPR004843">
    <property type="entry name" value="Calcineurin-like_PHP"/>
</dbReference>
<evidence type="ECO:0000259" key="5">
    <source>
        <dbReference type="Pfam" id="PF00149"/>
    </source>
</evidence>
<evidence type="ECO:0000256" key="2">
    <source>
        <dbReference type="ARBA" id="ARBA00022801"/>
    </source>
</evidence>
<dbReference type="PANTHER" id="PTHR22953:SF153">
    <property type="entry name" value="PURPLE ACID PHOSPHATASE"/>
    <property type="match status" value="1"/>
</dbReference>
<evidence type="ECO:0000313" key="8">
    <source>
        <dbReference type="EMBL" id="KIH86894.1"/>
    </source>
</evidence>
<dbReference type="InterPro" id="IPR039331">
    <property type="entry name" value="PAPs-like"/>
</dbReference>
<dbReference type="SUPFAM" id="SSF49363">
    <property type="entry name" value="Purple acid phosphatase, N-terminal domain"/>
    <property type="match status" value="1"/>
</dbReference>
<dbReference type="InterPro" id="IPR015914">
    <property type="entry name" value="PAPs_N"/>
</dbReference>
<dbReference type="GO" id="GO:0003993">
    <property type="term" value="F:acid phosphatase activity"/>
    <property type="evidence" value="ECO:0007669"/>
    <property type="project" value="UniProtKB-EC"/>
</dbReference>
<dbReference type="InterPro" id="IPR029052">
    <property type="entry name" value="Metallo-depent_PP-like"/>
</dbReference>
<dbReference type="InterPro" id="IPR008963">
    <property type="entry name" value="Purple_acid_Pase-like_N"/>
</dbReference>
<dbReference type="GeneID" id="63681322"/>
<evidence type="ECO:0000313" key="9">
    <source>
        <dbReference type="Proteomes" id="UP000031575"/>
    </source>
</evidence>
<proteinExistence type="inferred from homology"/>
<dbReference type="InterPro" id="IPR003961">
    <property type="entry name" value="FN3_dom"/>
</dbReference>
<keyword evidence="3" id="KW-0325">Glycoprotein</keyword>
<dbReference type="Pfam" id="PF00149">
    <property type="entry name" value="Metallophos"/>
    <property type="match status" value="1"/>
</dbReference>
<evidence type="ECO:0000259" key="7">
    <source>
        <dbReference type="Pfam" id="PF16656"/>
    </source>
</evidence>
<evidence type="ECO:0000256" key="3">
    <source>
        <dbReference type="ARBA" id="ARBA00023180"/>
    </source>
</evidence>
<dbReference type="CDD" id="cd00839">
    <property type="entry name" value="MPP_PAPs"/>
    <property type="match status" value="1"/>
</dbReference>
<evidence type="ECO:0000259" key="6">
    <source>
        <dbReference type="Pfam" id="PF14008"/>
    </source>
</evidence>
<dbReference type="RefSeq" id="XP_040614904.1">
    <property type="nucleotide sequence ID" value="XM_040766401.1"/>
</dbReference>
<gene>
    <name evidence="8" type="ORF">SPBR_08163</name>
</gene>
<feature type="domain" description="Calcineurin-like phosphoesterase" evidence="5">
    <location>
        <begin position="176"/>
        <end position="402"/>
    </location>
</feature>
<dbReference type="EMBL" id="AWTV01000011">
    <property type="protein sequence ID" value="KIH86894.1"/>
    <property type="molecule type" value="Genomic_DNA"/>
</dbReference>
<comment type="catalytic activity">
    <reaction evidence="4">
        <text>a phosphate monoester + H2O = an alcohol + phosphate</text>
        <dbReference type="Rhea" id="RHEA:15017"/>
        <dbReference type="ChEBI" id="CHEBI:15377"/>
        <dbReference type="ChEBI" id="CHEBI:30879"/>
        <dbReference type="ChEBI" id="CHEBI:43474"/>
        <dbReference type="ChEBI" id="CHEBI:67140"/>
        <dbReference type="EC" id="3.1.3.2"/>
    </reaction>
</comment>
<reference evidence="8 9" key="1">
    <citation type="journal article" date="2014" name="BMC Genomics">
        <title>Comparative genomics of the major fungal agents of human and animal Sporotrichosis: Sporothrix schenckii and Sporothrix brasiliensis.</title>
        <authorList>
            <person name="Teixeira M.M."/>
            <person name="de Almeida L.G."/>
            <person name="Kubitschek-Barreira P."/>
            <person name="Alves F.L."/>
            <person name="Kioshima E.S."/>
            <person name="Abadio A.K."/>
            <person name="Fernandes L."/>
            <person name="Derengowski L.S."/>
            <person name="Ferreira K.S."/>
            <person name="Souza R.C."/>
            <person name="Ruiz J.C."/>
            <person name="de Andrade N.C."/>
            <person name="Paes H.C."/>
            <person name="Nicola A.M."/>
            <person name="Albuquerque P."/>
            <person name="Gerber A.L."/>
            <person name="Martins V.P."/>
            <person name="Peconick L.D."/>
            <person name="Neto A.V."/>
            <person name="Chaucanez C.B."/>
            <person name="Silva P.A."/>
            <person name="Cunha O.L."/>
            <person name="de Oliveira F.F."/>
            <person name="dos Santos T.C."/>
            <person name="Barros A.L."/>
            <person name="Soares M.A."/>
            <person name="de Oliveira L.M."/>
            <person name="Marini M.M."/>
            <person name="Villalobos-Duno H."/>
            <person name="Cunha M.M."/>
            <person name="de Hoog S."/>
            <person name="da Silveira J.F."/>
            <person name="Henrissat B."/>
            <person name="Nino-Vega G.A."/>
            <person name="Cisalpino P.S."/>
            <person name="Mora-Montes H.M."/>
            <person name="Almeida S.R."/>
            <person name="Stajich J.E."/>
            <person name="Lopes-Bezerra L.M."/>
            <person name="Vasconcelos A.T."/>
            <person name="Felipe M.S."/>
        </authorList>
    </citation>
    <scope>NUCLEOTIDE SEQUENCE [LARGE SCALE GENOMIC DNA]</scope>
    <source>
        <strain evidence="8 9">5110</strain>
    </source>
</reference>
<dbReference type="InterPro" id="IPR025733">
    <property type="entry name" value="PAPs_C"/>
</dbReference>
<dbReference type="SUPFAM" id="SSF56300">
    <property type="entry name" value="Metallo-dependent phosphatases"/>
    <property type="match status" value="1"/>
</dbReference>
<comment type="caution">
    <text evidence="8">The sequence shown here is derived from an EMBL/GenBank/DDBJ whole genome shotgun (WGS) entry which is preliminary data.</text>
</comment>
<keyword evidence="2 4" id="KW-0378">Hydrolase</keyword>
<sequence>MVYNIPSAAWGLSVLAACARAANFPPTPSDKTTPVQQRIAVNGANSMSVGWNTFEQLDKPCVNYGTSPDKLTSQACGTSVTYDTARTYSNAASLTGLTPATTYYYKIVSTNSTVEHFLSPRLPGDTTPFQMNIVIDLGVYGVDGYTIGMDMSKRDTIPTIQPSLNHTTIGALAETINDYEFIIHPGDLAYADDWVYNAANILDSHQAYEAILEEFYNQLAPIAARKPYLASPGNHEAACEEIPYTSALCPSGQHNFTDFMNRFGRTMPSAFASTSSNSDAKISANTARQLANPPFWYSFEYGMAHVVMIDTETDFPNAPDSQSGSAHLGAGPFGSLGQQLAFLEADLASVDRTVTPWVVVGGHRPWYSTGGSGNICSPCQKAFEPLFYKYGVDVGIFGHVHNSQRFLPVNNSVADPAGMQNPKSPMYIVAGGPGNVEGLSAVGANYSTNVFAYADDFSYASITFQDSKHLKIDFYQSSTGRVLDSSVLYKEHAEQFLIANAADTVLAPAHAAVAVPCLVPLVQLVHEWWQVRVFCAPCLFRVGRNGLLEGKDAEIGIGIQAAAHGFAQKRRVRHHGHDLFGPRIQFGQDGLRPRHEGLPVEGIEQRLGCRLFGEDGIDVRKVDVRELLGHLVDLGAHVAGVVRGLLPAGVCLKGHAVGLQPVQRGHGGLEGAGHRADDDQIRVEAARQGGAQDLAQLFALLEAELRE</sequence>
<evidence type="ECO:0000256" key="4">
    <source>
        <dbReference type="RuleBase" id="RU361203"/>
    </source>
</evidence>
<keyword evidence="1 4" id="KW-0732">Signal</keyword>
<comment type="similarity">
    <text evidence="4">Belongs to the metallophosphoesterase superfamily. Purple acid phosphatase family.</text>
</comment>
<dbReference type="Gene3D" id="2.60.40.380">
    <property type="entry name" value="Purple acid phosphatase-like, N-terminal"/>
    <property type="match status" value="1"/>
</dbReference>
<dbReference type="GO" id="GO:0046872">
    <property type="term" value="F:metal ion binding"/>
    <property type="evidence" value="ECO:0007669"/>
    <property type="project" value="InterPro"/>
</dbReference>
<dbReference type="Pfam" id="PF16656">
    <property type="entry name" value="Pur_ac_phosph_N"/>
    <property type="match status" value="1"/>
</dbReference>
<dbReference type="AlphaFoldDB" id="A0A0C2ELC3"/>
<dbReference type="EC" id="3.1.3.2" evidence="4"/>
<dbReference type="CDD" id="cd00063">
    <property type="entry name" value="FN3"/>
    <property type="match status" value="1"/>
</dbReference>
<protein>
    <recommendedName>
        <fullName evidence="4">Purple acid phosphatase</fullName>
        <ecNumber evidence="4">3.1.3.2</ecNumber>
    </recommendedName>
</protein>
<feature type="domain" description="Purple acid phosphatase C-terminal" evidence="6">
    <location>
        <begin position="424"/>
        <end position="485"/>
    </location>
</feature>
<dbReference type="Pfam" id="PF14008">
    <property type="entry name" value="Metallophos_C"/>
    <property type="match status" value="1"/>
</dbReference>
<feature type="signal peptide" evidence="4">
    <location>
        <begin position="1"/>
        <end position="21"/>
    </location>
</feature>
<feature type="chain" id="PRO_5005110915" description="Purple acid phosphatase" evidence="4">
    <location>
        <begin position="22"/>
        <end position="707"/>
    </location>
</feature>
<dbReference type="OrthoDB" id="45007at2759"/>
<dbReference type="PANTHER" id="PTHR22953">
    <property type="entry name" value="ACID PHOSPHATASE RELATED"/>
    <property type="match status" value="1"/>
</dbReference>